<dbReference type="EMBL" id="AMZN01000010">
    <property type="protein sequence ID" value="ELR73061.1"/>
    <property type="molecule type" value="Genomic_DNA"/>
</dbReference>
<gene>
    <name evidence="1" type="ORF">C900_00141</name>
</gene>
<dbReference type="eggNOG" id="ENOG502ZUYF">
    <property type="taxonomic scope" value="Bacteria"/>
</dbReference>
<sequence length="128" mass="14822">MKNLLLLIVCWPLWTIAQVEYNFEMEPSKTNCHELPVSFNSTEKAIETLKSTTFRLQESIKISRYRSPRAAQFYSCDGLTGFLMVEETEDILMVYRAVPQDAWSQFSNSTDPIGYYENNIKGKYATVE</sequence>
<dbReference type="STRING" id="1237149.C900_00141"/>
<dbReference type="RefSeq" id="WP_009578364.1">
    <property type="nucleotide sequence ID" value="NZ_AMZN01000010.1"/>
</dbReference>
<evidence type="ECO:0000313" key="2">
    <source>
        <dbReference type="Proteomes" id="UP000011135"/>
    </source>
</evidence>
<comment type="caution">
    <text evidence="1">The sequence shown here is derived from an EMBL/GenBank/DDBJ whole genome shotgun (WGS) entry which is preliminary data.</text>
</comment>
<accession>L8JVH9</accession>
<dbReference type="Proteomes" id="UP000011135">
    <property type="component" value="Unassembled WGS sequence"/>
</dbReference>
<reference evidence="1 2" key="1">
    <citation type="submission" date="2012-12" db="EMBL/GenBank/DDBJ databases">
        <title>Genome assembly of Fulvivirga imtechensis AK7.</title>
        <authorList>
            <person name="Nupur N."/>
            <person name="Khatri I."/>
            <person name="Kumar R."/>
            <person name="Subramanian S."/>
            <person name="Pinnaka A."/>
        </authorList>
    </citation>
    <scope>NUCLEOTIDE SEQUENCE [LARGE SCALE GENOMIC DNA]</scope>
    <source>
        <strain evidence="1 2">AK7</strain>
    </source>
</reference>
<dbReference type="AlphaFoldDB" id="L8JVH9"/>
<evidence type="ECO:0000313" key="1">
    <source>
        <dbReference type="EMBL" id="ELR73061.1"/>
    </source>
</evidence>
<evidence type="ECO:0008006" key="3">
    <source>
        <dbReference type="Google" id="ProtNLM"/>
    </source>
</evidence>
<proteinExistence type="predicted"/>
<keyword evidence="2" id="KW-1185">Reference proteome</keyword>
<organism evidence="1 2">
    <name type="scientific">Fulvivirga imtechensis AK7</name>
    <dbReference type="NCBI Taxonomy" id="1237149"/>
    <lineage>
        <taxon>Bacteria</taxon>
        <taxon>Pseudomonadati</taxon>
        <taxon>Bacteroidota</taxon>
        <taxon>Cytophagia</taxon>
        <taxon>Cytophagales</taxon>
        <taxon>Fulvivirgaceae</taxon>
        <taxon>Fulvivirga</taxon>
    </lineage>
</organism>
<dbReference type="OrthoDB" id="981732at2"/>
<protein>
    <recommendedName>
        <fullName evidence="3">KTSC domain-containing protein</fullName>
    </recommendedName>
</protein>
<name>L8JVH9_9BACT</name>